<dbReference type="RefSeq" id="WP_322445518.1">
    <property type="nucleotide sequence ID" value="NZ_JAXOFX010000003.1"/>
</dbReference>
<dbReference type="PANTHER" id="PTHR43155">
    <property type="entry name" value="CYCLIC DI-GMP PHOSPHODIESTERASE PA4108-RELATED"/>
    <property type="match status" value="1"/>
</dbReference>
<comment type="caution">
    <text evidence="2">The sequence shown here is derived from an EMBL/GenBank/DDBJ whole genome shotgun (WGS) entry which is preliminary data.</text>
</comment>
<dbReference type="InterPro" id="IPR003607">
    <property type="entry name" value="HD/PDEase_dom"/>
</dbReference>
<gene>
    <name evidence="2" type="ORF">SM124_05580</name>
</gene>
<feature type="domain" description="HD" evidence="1">
    <location>
        <begin position="129"/>
        <end position="234"/>
    </location>
</feature>
<evidence type="ECO:0000313" key="3">
    <source>
        <dbReference type="Proteomes" id="UP001290455"/>
    </source>
</evidence>
<dbReference type="SUPFAM" id="SSF109604">
    <property type="entry name" value="HD-domain/PDEase-like"/>
    <property type="match status" value="1"/>
</dbReference>
<dbReference type="PANTHER" id="PTHR43155:SF2">
    <property type="entry name" value="CYCLIC DI-GMP PHOSPHODIESTERASE PA4108"/>
    <property type="match status" value="1"/>
</dbReference>
<evidence type="ECO:0000313" key="2">
    <source>
        <dbReference type="EMBL" id="MDZ5471211.1"/>
    </source>
</evidence>
<dbReference type="EMBL" id="JAXOFX010000003">
    <property type="protein sequence ID" value="MDZ5471211.1"/>
    <property type="molecule type" value="Genomic_DNA"/>
</dbReference>
<protein>
    <submittedName>
        <fullName evidence="2">HD domain-containing protein</fullName>
    </submittedName>
</protein>
<reference evidence="2 3" key="1">
    <citation type="submission" date="2023-11" db="EMBL/GenBank/DDBJ databases">
        <title>Bacillus jintuensis, isolated from a mudflat on the Beibu Gulf coast.</title>
        <authorList>
            <person name="Li M."/>
        </authorList>
    </citation>
    <scope>NUCLEOTIDE SEQUENCE [LARGE SCALE GENOMIC DNA]</scope>
    <source>
        <strain evidence="2 3">31A1R</strain>
    </source>
</reference>
<organism evidence="2 3">
    <name type="scientific">Robertmurraya mangrovi</name>
    <dbReference type="NCBI Taxonomy" id="3098077"/>
    <lineage>
        <taxon>Bacteria</taxon>
        <taxon>Bacillati</taxon>
        <taxon>Bacillota</taxon>
        <taxon>Bacilli</taxon>
        <taxon>Bacillales</taxon>
        <taxon>Bacillaceae</taxon>
        <taxon>Robertmurraya</taxon>
    </lineage>
</organism>
<name>A0ABU5IVS1_9BACI</name>
<keyword evidence="3" id="KW-1185">Reference proteome</keyword>
<dbReference type="Proteomes" id="UP001290455">
    <property type="component" value="Unassembled WGS sequence"/>
</dbReference>
<dbReference type="Gene3D" id="1.10.3210.10">
    <property type="entry name" value="Hypothetical protein af1432"/>
    <property type="match status" value="1"/>
</dbReference>
<dbReference type="InterPro" id="IPR006674">
    <property type="entry name" value="HD_domain"/>
</dbReference>
<proteinExistence type="predicted"/>
<dbReference type="CDD" id="cd00077">
    <property type="entry name" value="HDc"/>
    <property type="match status" value="1"/>
</dbReference>
<dbReference type="Pfam" id="PF01966">
    <property type="entry name" value="HD"/>
    <property type="match status" value="1"/>
</dbReference>
<evidence type="ECO:0000259" key="1">
    <source>
        <dbReference type="Pfam" id="PF01966"/>
    </source>
</evidence>
<sequence>MRFIHVSQYDYDTMQLAQPIYDRMKRILLAAGRTIHPKYLDRIKEMKISTLLVEDAVSKGISLDEMLDMPTWLDTLKVIQDSYELASKNQLLNILILQKTITTIIQEVQKRKIIVLVPTSSVANELKEYAHIINVTLLAIQIGKSMGYNNAQLRDLAMGSLLHDIGKVLTDDPHQHPNAGFDYIRRNREISLVSAHVAFQHHETMNGKGFPRSIVGEQFLETAQICGLANYYERLISEGDTLPHVALEMIMVKSGIEYSENVIQAFVNSIPSYIPGTKIKLSNEQDGVVIGIKTHLHRPVVRLLENEEEVDLASNPSLMIKMIQ</sequence>
<accession>A0ABU5IVS1</accession>